<evidence type="ECO:0000256" key="1">
    <source>
        <dbReference type="SAM" id="MobiDB-lite"/>
    </source>
</evidence>
<comment type="caution">
    <text evidence="2">The sequence shown here is derived from an EMBL/GenBank/DDBJ whole genome shotgun (WGS) entry which is preliminary data.</text>
</comment>
<sequence>MIASRQEIFSSWALRPCSTQRPSAGSYRSGASIGMPLPGQGRMQAQRAQVVPEVPRSKRFPKRLNPTQKLIRTDGDPHQHPAADTVAFAHSHTD</sequence>
<evidence type="ECO:0000313" key="2">
    <source>
        <dbReference type="EMBL" id="KAF6000950.1"/>
    </source>
</evidence>
<dbReference type="Proteomes" id="UP000530660">
    <property type="component" value="Unassembled WGS sequence"/>
</dbReference>
<protein>
    <submittedName>
        <fullName evidence="2">Uncharacterized protein</fullName>
    </submittedName>
</protein>
<dbReference type="EMBL" id="VWRR01000017">
    <property type="protein sequence ID" value="KAF6000950.1"/>
    <property type="molecule type" value="Genomic_DNA"/>
</dbReference>
<name>A0A7J7IDZ0_9RHOD</name>
<feature type="region of interest" description="Disordered" evidence="1">
    <location>
        <begin position="18"/>
        <end position="42"/>
    </location>
</feature>
<proteinExistence type="predicted"/>
<feature type="region of interest" description="Disordered" evidence="1">
    <location>
        <begin position="59"/>
        <end position="94"/>
    </location>
</feature>
<organism evidence="2 3">
    <name type="scientific">Cyanidiococcus yangmingshanensis</name>
    <dbReference type="NCBI Taxonomy" id="2690220"/>
    <lineage>
        <taxon>Eukaryota</taxon>
        <taxon>Rhodophyta</taxon>
        <taxon>Bangiophyceae</taxon>
        <taxon>Cyanidiales</taxon>
        <taxon>Cyanidiaceae</taxon>
        <taxon>Cyanidiococcus</taxon>
    </lineage>
</organism>
<reference evidence="2 3" key="1">
    <citation type="journal article" date="2020" name="J. Phycol.">
        <title>Comparative genome analysis reveals Cyanidiococcus gen. nov., a new extremophilic red algal genus sister to Cyanidioschyzon (Cyanidioschyzonaceae, Rhodophyta).</title>
        <authorList>
            <person name="Liu S.-L."/>
            <person name="Chiang Y.-R."/>
            <person name="Yoon H.S."/>
            <person name="Fu H.-Y."/>
        </authorList>
    </citation>
    <scope>NUCLEOTIDE SEQUENCE [LARGE SCALE GENOMIC DNA]</scope>
    <source>
        <strain evidence="2 3">THAL066</strain>
    </source>
</reference>
<evidence type="ECO:0000313" key="3">
    <source>
        <dbReference type="Proteomes" id="UP000530660"/>
    </source>
</evidence>
<gene>
    <name evidence="2" type="ORF">F1559_003420</name>
</gene>
<keyword evidence="3" id="KW-1185">Reference proteome</keyword>
<feature type="compositionally biased region" description="Basic and acidic residues" evidence="1">
    <location>
        <begin position="71"/>
        <end position="81"/>
    </location>
</feature>
<dbReference type="AlphaFoldDB" id="A0A7J7IDZ0"/>
<accession>A0A7J7IDZ0</accession>